<feature type="transmembrane region" description="Helical" evidence="7">
    <location>
        <begin position="161"/>
        <end position="189"/>
    </location>
</feature>
<name>A0A0M2HBS6_MICTR</name>
<dbReference type="Gene3D" id="1.10.3720.10">
    <property type="entry name" value="MetI-like"/>
    <property type="match status" value="1"/>
</dbReference>
<comment type="subcellular location">
    <subcellularLocation>
        <location evidence="1 7">Cell membrane</location>
        <topology evidence="1 7">Multi-pass membrane protein</topology>
    </subcellularLocation>
</comment>
<protein>
    <submittedName>
        <fullName evidence="10">Glutathione transport system permease protein GsiC</fullName>
    </submittedName>
</protein>
<comment type="caution">
    <text evidence="10">The sequence shown here is derived from an EMBL/GenBank/DDBJ whole genome shotgun (WGS) entry which is preliminary data.</text>
</comment>
<keyword evidence="4 7" id="KW-0812">Transmembrane</keyword>
<comment type="similarity">
    <text evidence="7">Belongs to the binding-protein-dependent transport system permease family.</text>
</comment>
<keyword evidence="6 7" id="KW-0472">Membrane</keyword>
<dbReference type="Pfam" id="PF19300">
    <property type="entry name" value="BPD_transp_1_N"/>
    <property type="match status" value="1"/>
</dbReference>
<dbReference type="AlphaFoldDB" id="A0A0M2HBS6"/>
<evidence type="ECO:0000259" key="9">
    <source>
        <dbReference type="PROSITE" id="PS50928"/>
    </source>
</evidence>
<evidence type="ECO:0000256" key="3">
    <source>
        <dbReference type="ARBA" id="ARBA00022475"/>
    </source>
</evidence>
<dbReference type="GO" id="GO:0055085">
    <property type="term" value="P:transmembrane transport"/>
    <property type="evidence" value="ECO:0007669"/>
    <property type="project" value="InterPro"/>
</dbReference>
<evidence type="ECO:0000256" key="7">
    <source>
        <dbReference type="RuleBase" id="RU363032"/>
    </source>
</evidence>
<dbReference type="InterPro" id="IPR035906">
    <property type="entry name" value="MetI-like_sf"/>
</dbReference>
<dbReference type="PANTHER" id="PTHR43163:SF6">
    <property type="entry name" value="DIPEPTIDE TRANSPORT SYSTEM PERMEASE PROTEIN DPPB-RELATED"/>
    <property type="match status" value="1"/>
</dbReference>
<reference evidence="10 11" key="1">
    <citation type="submission" date="2015-02" db="EMBL/GenBank/DDBJ databases">
        <title>Draft genome sequences of ten Microbacterium spp. with emphasis on heavy metal contaminated environments.</title>
        <authorList>
            <person name="Corretto E."/>
        </authorList>
    </citation>
    <scope>NUCLEOTIDE SEQUENCE [LARGE SCALE GENOMIC DNA]</scope>
    <source>
        <strain evidence="10 11">DSM 8608</strain>
    </source>
</reference>
<organism evidence="10 11">
    <name type="scientific">Microbacterium trichothecenolyticum</name>
    <name type="common">Aureobacterium trichothecenolyticum</name>
    <dbReference type="NCBI Taxonomy" id="69370"/>
    <lineage>
        <taxon>Bacteria</taxon>
        <taxon>Bacillati</taxon>
        <taxon>Actinomycetota</taxon>
        <taxon>Actinomycetes</taxon>
        <taxon>Micrococcales</taxon>
        <taxon>Microbacteriaceae</taxon>
        <taxon>Microbacterium</taxon>
    </lineage>
</organism>
<dbReference type="CDD" id="cd06261">
    <property type="entry name" value="TM_PBP2"/>
    <property type="match status" value="1"/>
</dbReference>
<dbReference type="Pfam" id="PF00528">
    <property type="entry name" value="BPD_transp_1"/>
    <property type="match status" value="1"/>
</dbReference>
<evidence type="ECO:0000313" key="11">
    <source>
        <dbReference type="Proteomes" id="UP000034098"/>
    </source>
</evidence>
<accession>A0A0M2HBS6</accession>
<feature type="transmembrane region" description="Helical" evidence="7">
    <location>
        <begin position="126"/>
        <end position="149"/>
    </location>
</feature>
<evidence type="ECO:0000256" key="1">
    <source>
        <dbReference type="ARBA" id="ARBA00004651"/>
    </source>
</evidence>
<dbReference type="InterPro" id="IPR000515">
    <property type="entry name" value="MetI-like"/>
</dbReference>
<feature type="domain" description="ABC transmembrane type-1" evidence="9">
    <location>
        <begin position="122"/>
        <end position="324"/>
    </location>
</feature>
<feature type="transmembrane region" description="Helical" evidence="7">
    <location>
        <begin position="305"/>
        <end position="324"/>
    </location>
</feature>
<gene>
    <name evidence="10" type="primary">gsiC_5</name>
    <name evidence="10" type="ORF">RS82_02782</name>
</gene>
<sequence>MSADPAVAAGPGPDRRRAGGSGGATIAVRRIAGRLGGLLLTLFLASVLVFFSRFLVPGDPVAFLLRGRKPSAEAVAQITAQYGLDLPPWQQYLNWVAGLLQGDLGRSLQYRQDVTVVLGERLPVTLGLVVIAGTVIAVVGLIAGAVAALHRGRLADRSILIGLTVLGAIPSFVGSIVLIAVFAVQLGWFPSFGSGEGFWDTVYHLVLPSIALAVVFVVLVGKVTRSSMIDQLDREHVEVAISRGIKRGTVIRRHVFRNAVGPILTVSGMLVAGLLVASSIVEAAFGLAGMGSLLVQSVDRLDFPVVQAIVLLVVTAFVLVNAVIDVLEPWIDPRSAAGAGAR</sequence>
<evidence type="ECO:0000313" key="10">
    <source>
        <dbReference type="EMBL" id="KJL41553.1"/>
    </source>
</evidence>
<evidence type="ECO:0000256" key="6">
    <source>
        <dbReference type="ARBA" id="ARBA00023136"/>
    </source>
</evidence>
<dbReference type="PROSITE" id="PS50928">
    <property type="entry name" value="ABC_TM1"/>
    <property type="match status" value="1"/>
</dbReference>
<keyword evidence="3" id="KW-1003">Cell membrane</keyword>
<dbReference type="SUPFAM" id="SSF161098">
    <property type="entry name" value="MetI-like"/>
    <property type="match status" value="1"/>
</dbReference>
<feature type="transmembrane region" description="Helical" evidence="7">
    <location>
        <begin position="201"/>
        <end position="221"/>
    </location>
</feature>
<dbReference type="EMBL" id="JYJA01000037">
    <property type="protein sequence ID" value="KJL41553.1"/>
    <property type="molecule type" value="Genomic_DNA"/>
</dbReference>
<evidence type="ECO:0000256" key="5">
    <source>
        <dbReference type="ARBA" id="ARBA00022989"/>
    </source>
</evidence>
<feature type="transmembrane region" description="Helical" evidence="7">
    <location>
        <begin position="35"/>
        <end position="56"/>
    </location>
</feature>
<feature type="region of interest" description="Disordered" evidence="8">
    <location>
        <begin position="1"/>
        <end position="21"/>
    </location>
</feature>
<dbReference type="GO" id="GO:0005886">
    <property type="term" value="C:plasma membrane"/>
    <property type="evidence" value="ECO:0007669"/>
    <property type="project" value="UniProtKB-SubCell"/>
</dbReference>
<keyword evidence="11" id="KW-1185">Reference proteome</keyword>
<keyword evidence="2 7" id="KW-0813">Transport</keyword>
<proteinExistence type="inferred from homology"/>
<feature type="transmembrane region" description="Helical" evidence="7">
    <location>
        <begin position="259"/>
        <end position="285"/>
    </location>
</feature>
<dbReference type="InterPro" id="IPR045621">
    <property type="entry name" value="BPD_transp_1_N"/>
</dbReference>
<evidence type="ECO:0000256" key="8">
    <source>
        <dbReference type="SAM" id="MobiDB-lite"/>
    </source>
</evidence>
<evidence type="ECO:0000256" key="2">
    <source>
        <dbReference type="ARBA" id="ARBA00022448"/>
    </source>
</evidence>
<feature type="compositionally biased region" description="Low complexity" evidence="8">
    <location>
        <begin position="1"/>
        <end position="12"/>
    </location>
</feature>
<dbReference type="PANTHER" id="PTHR43163">
    <property type="entry name" value="DIPEPTIDE TRANSPORT SYSTEM PERMEASE PROTEIN DPPB-RELATED"/>
    <property type="match status" value="1"/>
</dbReference>
<dbReference type="PATRIC" id="fig|69370.6.peg.2828"/>
<dbReference type="Proteomes" id="UP000034098">
    <property type="component" value="Unassembled WGS sequence"/>
</dbReference>
<evidence type="ECO:0000256" key="4">
    <source>
        <dbReference type="ARBA" id="ARBA00022692"/>
    </source>
</evidence>
<keyword evidence="5 7" id="KW-1133">Transmembrane helix</keyword>